<reference evidence="9 10" key="1">
    <citation type="submission" date="2007-10" db="EMBL/GenBank/DDBJ databases">
        <title>Complete sequence of Caldivirga maquilingensis IC-167.</title>
        <authorList>
            <consortium name="US DOE Joint Genome Institute"/>
            <person name="Copeland A."/>
            <person name="Lucas S."/>
            <person name="Lapidus A."/>
            <person name="Barry K."/>
            <person name="Glavina del Rio T."/>
            <person name="Dalin E."/>
            <person name="Tice H."/>
            <person name="Pitluck S."/>
            <person name="Saunders E."/>
            <person name="Brettin T."/>
            <person name="Bruce D."/>
            <person name="Detter J.C."/>
            <person name="Han C."/>
            <person name="Schmutz J."/>
            <person name="Larimer F."/>
            <person name="Land M."/>
            <person name="Hauser L."/>
            <person name="Kyrpides N."/>
            <person name="Ivanova N."/>
            <person name="Biddle J.F."/>
            <person name="Zhang Z."/>
            <person name="Fitz-Gibbon S.T."/>
            <person name="Lowe T.M."/>
            <person name="Saltikov C."/>
            <person name="House C.H."/>
            <person name="Richardson P."/>
        </authorList>
    </citation>
    <scope>NUCLEOTIDE SEQUENCE [LARGE SCALE GENOMIC DNA]</scope>
    <source>
        <strain evidence="10">ATCC 700844 / DSM 13496 / JCM 10307 / IC-167</strain>
    </source>
</reference>
<dbReference type="eggNOG" id="arCOG05411">
    <property type="taxonomic scope" value="Archaea"/>
</dbReference>
<dbReference type="OrthoDB" id="92642at2157"/>
<dbReference type="GO" id="GO:0000272">
    <property type="term" value="P:polysaccharide catabolic process"/>
    <property type="evidence" value="ECO:0007669"/>
    <property type="project" value="InterPro"/>
</dbReference>
<organism evidence="9 10">
    <name type="scientific">Caldivirga maquilingensis (strain ATCC 700844 / DSM 13496 / JCM 10307 / IC-167)</name>
    <dbReference type="NCBI Taxonomy" id="397948"/>
    <lineage>
        <taxon>Archaea</taxon>
        <taxon>Thermoproteota</taxon>
        <taxon>Thermoprotei</taxon>
        <taxon>Thermoproteales</taxon>
        <taxon>Thermoproteaceae</taxon>
        <taxon>Caldivirga</taxon>
    </lineage>
</organism>
<evidence type="ECO:0000256" key="6">
    <source>
        <dbReference type="ARBA" id="ARBA00022801"/>
    </source>
</evidence>
<dbReference type="InterPro" id="IPR029062">
    <property type="entry name" value="Class_I_gatase-like"/>
</dbReference>
<protein>
    <recommendedName>
        <fullName evidence="3">mannan endo-1,4-beta-mannosidase</fullName>
        <ecNumber evidence="3">3.2.1.78</ecNumber>
    </recommendedName>
</protein>
<name>A8MDB2_CALMQ</name>
<evidence type="ECO:0000256" key="1">
    <source>
        <dbReference type="ARBA" id="ARBA00001678"/>
    </source>
</evidence>
<dbReference type="InterPro" id="IPR001547">
    <property type="entry name" value="Glyco_hydro_5"/>
</dbReference>
<evidence type="ECO:0000256" key="3">
    <source>
        <dbReference type="ARBA" id="ARBA00012706"/>
    </source>
</evidence>
<dbReference type="KEGG" id="cma:Cmaq_0936"/>
<feature type="domain" description="Glycoside hydrolase family 5" evidence="8">
    <location>
        <begin position="22"/>
        <end position="267"/>
    </location>
</feature>
<comment type="subcellular location">
    <subcellularLocation>
        <location evidence="2">Secreted</location>
    </subcellularLocation>
</comment>
<keyword evidence="6" id="KW-0378">Hydrolase</keyword>
<dbReference type="GO" id="GO:0005576">
    <property type="term" value="C:extracellular region"/>
    <property type="evidence" value="ECO:0007669"/>
    <property type="project" value="UniProtKB-SubCell"/>
</dbReference>
<evidence type="ECO:0000313" key="9">
    <source>
        <dbReference type="EMBL" id="ABW01768.1"/>
    </source>
</evidence>
<evidence type="ECO:0000313" key="10">
    <source>
        <dbReference type="Proteomes" id="UP000001137"/>
    </source>
</evidence>
<dbReference type="Gene3D" id="3.20.20.80">
    <property type="entry name" value="Glycosidases"/>
    <property type="match status" value="1"/>
</dbReference>
<dbReference type="InterPro" id="IPR017853">
    <property type="entry name" value="GH"/>
</dbReference>
<dbReference type="CAZy" id="GH5">
    <property type="family name" value="Glycoside Hydrolase Family 5"/>
</dbReference>
<accession>A8MDB2</accession>
<dbReference type="Proteomes" id="UP000001137">
    <property type="component" value="Chromosome"/>
</dbReference>
<keyword evidence="5" id="KW-0732">Signal</keyword>
<dbReference type="PANTHER" id="PTHR31451">
    <property type="match status" value="1"/>
</dbReference>
<gene>
    <name evidence="9" type="ordered locus">Cmaq_0936</name>
</gene>
<evidence type="ECO:0000259" key="8">
    <source>
        <dbReference type="Pfam" id="PF00150"/>
    </source>
</evidence>
<dbReference type="STRING" id="397948.Cmaq_0936"/>
<dbReference type="GO" id="GO:0016985">
    <property type="term" value="F:mannan endo-1,4-beta-mannosidase activity"/>
    <property type="evidence" value="ECO:0007669"/>
    <property type="project" value="TreeGrafter"/>
</dbReference>
<dbReference type="RefSeq" id="WP_012185987.1">
    <property type="nucleotide sequence ID" value="NC_009954.1"/>
</dbReference>
<dbReference type="GeneID" id="5709718"/>
<dbReference type="InterPro" id="IPR045053">
    <property type="entry name" value="MAN-like"/>
</dbReference>
<dbReference type="Pfam" id="PF00150">
    <property type="entry name" value="Cellulase"/>
    <property type="match status" value="1"/>
</dbReference>
<keyword evidence="10" id="KW-1185">Reference proteome</keyword>
<dbReference type="SUPFAM" id="SSF51445">
    <property type="entry name" value="(Trans)glycosidases"/>
    <property type="match status" value="1"/>
</dbReference>
<dbReference type="EMBL" id="CP000852">
    <property type="protein sequence ID" value="ABW01768.1"/>
    <property type="molecule type" value="Genomic_DNA"/>
</dbReference>
<keyword evidence="4" id="KW-0964">Secreted</keyword>
<evidence type="ECO:0000256" key="5">
    <source>
        <dbReference type="ARBA" id="ARBA00022729"/>
    </source>
</evidence>
<dbReference type="AlphaFoldDB" id="A8MDB2"/>
<dbReference type="HOGENOM" id="CLU_429428_0_0_2"/>
<dbReference type="EC" id="3.2.1.78" evidence="3"/>
<comment type="catalytic activity">
    <reaction evidence="1">
        <text>Random hydrolysis of (1-&gt;4)-beta-D-mannosidic linkages in mannans, galactomannans and glucomannans.</text>
        <dbReference type="EC" id="3.2.1.78"/>
    </reaction>
</comment>
<evidence type="ECO:0000256" key="2">
    <source>
        <dbReference type="ARBA" id="ARBA00004613"/>
    </source>
</evidence>
<dbReference type="PANTHER" id="PTHR31451:SF39">
    <property type="entry name" value="MANNAN ENDO-1,4-BETA-MANNOSIDASE 1"/>
    <property type="match status" value="1"/>
</dbReference>
<sequence length="600" mass="68361">MFLIGLNYWSKSGGPLMWRFFNEEIVDKELAQIRELGVDVIRAFIYWPDFQREPGRVDEEMLRRLGRFLDLAHKHDVGVYLTFIVGHMSGENWDPQWRGGRDFFELRNEVKVLIETIVSRFRGHPAIRGWILSNELPIYATSSEDKVTDWIREMSSLVKSLDGGHWVTTGDGCWGIMGAFNGFNPYRYKDYVDYMGPHFYTPDTDAVRHTVMPQLIIKACRGLGKPTILEEFGASSTLGSDEHIAGYYRTVLMGSLISGAVGAWGWCYSDFPLINQRPYSHHPHELRFGVTTVDWRVKPQGDELTRFSRLISTLGDVEPVEDPVAVLFPSYVYWSYPFTSRDDARKISTALLSSYVMLVQNGLNPRVIIEEPLTDGVIIEEGRSKISGDVKVLFLPCALRYLAQTQEEIRRFVEKGGVAVISYCYGFWMNIDWAIKLDLYYNYPILSDGLNTTVDNVNINVPAMGYTYDRAIAKVNGGDVLLKDSAGNPVIVYSNVGSGRVYFITYPLEYWLGLSPKPFENHDAHLLYNLILRREGIGALTPSKWVQVARLKSSKYSYVAYINHGWSDVKINVSGVNVETGEKVRGEYVLRGKDYLIVRE</sequence>
<proteinExistence type="predicted"/>
<evidence type="ECO:0000256" key="7">
    <source>
        <dbReference type="ARBA" id="ARBA00023295"/>
    </source>
</evidence>
<evidence type="ECO:0000256" key="4">
    <source>
        <dbReference type="ARBA" id="ARBA00022525"/>
    </source>
</evidence>
<dbReference type="Gene3D" id="3.40.50.880">
    <property type="match status" value="1"/>
</dbReference>
<keyword evidence="7" id="KW-0326">Glycosidase</keyword>